<evidence type="ECO:0000259" key="4">
    <source>
        <dbReference type="Pfam" id="PF25967"/>
    </source>
</evidence>
<dbReference type="Gene3D" id="2.40.30.170">
    <property type="match status" value="1"/>
</dbReference>
<evidence type="ECO:0000259" key="5">
    <source>
        <dbReference type="Pfam" id="PF25973"/>
    </source>
</evidence>
<feature type="domain" description="Multidrug resistance protein MdtA-like C-terminal permuted SH3" evidence="4">
    <location>
        <begin position="325"/>
        <end position="364"/>
    </location>
</feature>
<dbReference type="InterPro" id="IPR006143">
    <property type="entry name" value="RND_pump_MFP"/>
</dbReference>
<feature type="transmembrane region" description="Helical" evidence="2">
    <location>
        <begin position="7"/>
        <end position="25"/>
    </location>
</feature>
<dbReference type="GO" id="GO:1990281">
    <property type="term" value="C:efflux pump complex"/>
    <property type="evidence" value="ECO:0007669"/>
    <property type="project" value="TreeGrafter"/>
</dbReference>
<dbReference type="Proteomes" id="UP000293433">
    <property type="component" value="Unassembled WGS sequence"/>
</dbReference>
<dbReference type="Gene3D" id="1.10.287.470">
    <property type="entry name" value="Helix hairpin bin"/>
    <property type="match status" value="1"/>
</dbReference>
<organism evidence="6 7">
    <name type="scientific">Sphaerotilus mobilis</name>
    <dbReference type="NCBI Taxonomy" id="47994"/>
    <lineage>
        <taxon>Bacteria</taxon>
        <taxon>Pseudomonadati</taxon>
        <taxon>Pseudomonadota</taxon>
        <taxon>Betaproteobacteria</taxon>
        <taxon>Burkholderiales</taxon>
        <taxon>Sphaerotilaceae</taxon>
        <taxon>Sphaerotilus</taxon>
    </lineage>
</organism>
<dbReference type="Gene3D" id="2.40.420.20">
    <property type="match status" value="1"/>
</dbReference>
<protein>
    <submittedName>
        <fullName evidence="6">RND family efflux transporter MFP subunit</fullName>
    </submittedName>
</protein>
<proteinExistence type="inferred from homology"/>
<dbReference type="PANTHER" id="PTHR30469:SF33">
    <property type="entry name" value="SLR1207 PROTEIN"/>
    <property type="match status" value="1"/>
</dbReference>
<evidence type="ECO:0000256" key="1">
    <source>
        <dbReference type="ARBA" id="ARBA00009477"/>
    </source>
</evidence>
<keyword evidence="2" id="KW-0472">Membrane</keyword>
<evidence type="ECO:0000259" key="3">
    <source>
        <dbReference type="Pfam" id="PF25954"/>
    </source>
</evidence>
<dbReference type="GO" id="GO:0015562">
    <property type="term" value="F:efflux transmembrane transporter activity"/>
    <property type="evidence" value="ECO:0007669"/>
    <property type="project" value="TreeGrafter"/>
</dbReference>
<dbReference type="Pfam" id="PF25967">
    <property type="entry name" value="RND-MFP_C"/>
    <property type="match status" value="1"/>
</dbReference>
<evidence type="ECO:0000256" key="2">
    <source>
        <dbReference type="SAM" id="Phobius"/>
    </source>
</evidence>
<feature type="domain" description="CusB-like beta-barrel" evidence="3">
    <location>
        <begin position="190"/>
        <end position="243"/>
    </location>
</feature>
<comment type="caution">
    <text evidence="6">The sequence shown here is derived from an EMBL/GenBank/DDBJ whole genome shotgun (WGS) entry which is preliminary data.</text>
</comment>
<keyword evidence="7" id="KW-1185">Reference proteome</keyword>
<sequence length="385" mass="41007">MRRYKGWLIASVLLAVAIGGGVWWWRYQPLAVTTAQVGRGPAVEAVYATGLVEPTVLMPVAPRTGGRLVQWLVEEGASVKRGQVLARLQATELDQTVQELGARERLARLQLDRTQALVNEQFLSRAELDRVQTEVNVAEAATRRAQAQRDDMVLRAPADGTVLRRDGEPGQVVAAGQTLYTLACCAPLRVSAEVDEEDIVRVRRGQRVLLRSEALPGQVFEAEVADITPKGDPVARSWRVRIRPREAAVLEAAGARAGMTMDANIVITRREDVLLMPSRALTVAGLVDKSAPTPVPTASPAPSPVGAAASGASVPVAAAARRLPVWVVDDAGTLRRRVVTLGVAGGERTEVVAGLAEGDTLVVAAVEQGAGLREGRAVRVLPAAR</sequence>
<dbReference type="InterPro" id="IPR058792">
    <property type="entry name" value="Beta-barrel_RND_2"/>
</dbReference>
<comment type="similarity">
    <text evidence="1">Belongs to the membrane fusion protein (MFP) (TC 8.A.1) family.</text>
</comment>
<feature type="domain" description="CzcB-like barrel-sandwich hybrid" evidence="5">
    <location>
        <begin position="60"/>
        <end position="183"/>
    </location>
</feature>
<accession>A0A4Q7LGS3</accession>
<dbReference type="NCBIfam" id="TIGR01730">
    <property type="entry name" value="RND_mfp"/>
    <property type="match status" value="1"/>
</dbReference>
<dbReference type="Pfam" id="PF25954">
    <property type="entry name" value="Beta-barrel_RND_2"/>
    <property type="match status" value="1"/>
</dbReference>
<evidence type="ECO:0000313" key="7">
    <source>
        <dbReference type="Proteomes" id="UP000293433"/>
    </source>
</evidence>
<keyword evidence="2" id="KW-1133">Transmembrane helix</keyword>
<evidence type="ECO:0000313" key="6">
    <source>
        <dbReference type="EMBL" id="RZS53251.1"/>
    </source>
</evidence>
<dbReference type="InterPro" id="IPR058627">
    <property type="entry name" value="MdtA-like_C"/>
</dbReference>
<dbReference type="RefSeq" id="WP_165396806.1">
    <property type="nucleotide sequence ID" value="NZ_SGWV01000010.1"/>
</dbReference>
<dbReference type="Gene3D" id="2.40.50.100">
    <property type="match status" value="1"/>
</dbReference>
<dbReference type="AlphaFoldDB" id="A0A4Q7LGS3"/>
<dbReference type="SUPFAM" id="SSF111369">
    <property type="entry name" value="HlyD-like secretion proteins"/>
    <property type="match status" value="1"/>
</dbReference>
<dbReference type="EMBL" id="SGWV01000010">
    <property type="protein sequence ID" value="RZS53251.1"/>
    <property type="molecule type" value="Genomic_DNA"/>
</dbReference>
<gene>
    <name evidence="6" type="ORF">EV685_2878</name>
</gene>
<keyword evidence="2" id="KW-0812">Transmembrane</keyword>
<dbReference type="InterPro" id="IPR058647">
    <property type="entry name" value="BSH_CzcB-like"/>
</dbReference>
<dbReference type="PANTHER" id="PTHR30469">
    <property type="entry name" value="MULTIDRUG RESISTANCE PROTEIN MDTA"/>
    <property type="match status" value="1"/>
</dbReference>
<reference evidence="6 7" key="1">
    <citation type="submission" date="2019-02" db="EMBL/GenBank/DDBJ databases">
        <title>Genomic Encyclopedia of Type Strains, Phase IV (KMG-IV): sequencing the most valuable type-strain genomes for metagenomic binning, comparative biology and taxonomic classification.</title>
        <authorList>
            <person name="Goeker M."/>
        </authorList>
    </citation>
    <scope>NUCLEOTIDE SEQUENCE [LARGE SCALE GENOMIC DNA]</scope>
    <source>
        <strain evidence="6 7">DSM 10617</strain>
    </source>
</reference>
<dbReference type="Pfam" id="PF25973">
    <property type="entry name" value="BSH_CzcB"/>
    <property type="match status" value="1"/>
</dbReference>
<name>A0A4Q7LGS3_9BURK</name>